<protein>
    <submittedName>
        <fullName evidence="4">Glycosyltransferase family 4 protein</fullName>
    </submittedName>
</protein>
<sequence length="401" mass="44073">MALPEATPHRTERCLTTGPQNRQRPLSILQVLEPSGGGSGRHFIDLCKGLKDRGHKVTAVYSPVRAERRFMSELLGLGLARVQTIDMHRSIGLHDVRAWRHLQRVISSSGPFDVIHGHSSKAGALTRLRLRKRGAAVVYTPHAFRTMDPKLGGAGRLIFGQVERLLGIAFSDRIICVSEDEFAHALELGLPRSRLRLIVNGVNAPEHHERHSLRAQFGIEETTCLFGFVGRLSPQKAPERLIEAFAAMAKQRPEAHLLMVGSGPLEHEVRSLISALALEHRVTLTADIEGPRAMQMFDVLVMPSRYEAMSYVMLEAEASGLPMILSDVGGAGTVVQQDVNGIIIANQDDPSELAAAMLKISGEDTRSAFAAAAQAFRHRHGLDAMVEQTLSVYHELTLQDR</sequence>
<organism evidence="4 5">
    <name type="scientific">Peteryoungia desertarenae</name>
    <dbReference type="NCBI Taxonomy" id="1813451"/>
    <lineage>
        <taxon>Bacteria</taxon>
        <taxon>Pseudomonadati</taxon>
        <taxon>Pseudomonadota</taxon>
        <taxon>Alphaproteobacteria</taxon>
        <taxon>Hyphomicrobiales</taxon>
        <taxon>Rhizobiaceae</taxon>
        <taxon>Peteryoungia</taxon>
    </lineage>
</organism>
<evidence type="ECO:0000313" key="5">
    <source>
        <dbReference type="Proteomes" id="UP000308530"/>
    </source>
</evidence>
<dbReference type="InterPro" id="IPR028098">
    <property type="entry name" value="Glyco_trans_4-like_N"/>
</dbReference>
<gene>
    <name evidence="4" type="ORF">FE840_011250</name>
</gene>
<dbReference type="PANTHER" id="PTHR12526:SF636">
    <property type="entry name" value="BLL3647 PROTEIN"/>
    <property type="match status" value="1"/>
</dbReference>
<dbReference type="Gene3D" id="3.40.50.2000">
    <property type="entry name" value="Glycogen Phosphorylase B"/>
    <property type="match status" value="2"/>
</dbReference>
<evidence type="ECO:0000259" key="3">
    <source>
        <dbReference type="Pfam" id="PF13439"/>
    </source>
</evidence>
<name>A0ABX6QP79_9HYPH</name>
<evidence type="ECO:0000256" key="1">
    <source>
        <dbReference type="SAM" id="MobiDB-lite"/>
    </source>
</evidence>
<evidence type="ECO:0000259" key="2">
    <source>
        <dbReference type="Pfam" id="PF00534"/>
    </source>
</evidence>
<keyword evidence="5" id="KW-1185">Reference proteome</keyword>
<dbReference type="CDD" id="cd03801">
    <property type="entry name" value="GT4_PimA-like"/>
    <property type="match status" value="1"/>
</dbReference>
<dbReference type="InterPro" id="IPR001296">
    <property type="entry name" value="Glyco_trans_1"/>
</dbReference>
<dbReference type="EMBL" id="CP058350">
    <property type="protein sequence ID" value="QLF70067.1"/>
    <property type="molecule type" value="Genomic_DNA"/>
</dbReference>
<dbReference type="PANTHER" id="PTHR12526">
    <property type="entry name" value="GLYCOSYLTRANSFERASE"/>
    <property type="match status" value="1"/>
</dbReference>
<feature type="region of interest" description="Disordered" evidence="1">
    <location>
        <begin position="1"/>
        <end position="20"/>
    </location>
</feature>
<feature type="domain" description="Glycosyltransferase subfamily 4-like N-terminal" evidence="3">
    <location>
        <begin position="37"/>
        <end position="203"/>
    </location>
</feature>
<dbReference type="Pfam" id="PF00534">
    <property type="entry name" value="Glycos_transf_1"/>
    <property type="match status" value="1"/>
</dbReference>
<proteinExistence type="predicted"/>
<dbReference type="SUPFAM" id="SSF53756">
    <property type="entry name" value="UDP-Glycosyltransferase/glycogen phosphorylase"/>
    <property type="match status" value="1"/>
</dbReference>
<dbReference type="Pfam" id="PF13439">
    <property type="entry name" value="Glyco_transf_4"/>
    <property type="match status" value="1"/>
</dbReference>
<accession>A0ABX6QP79</accession>
<feature type="domain" description="Glycosyl transferase family 1" evidence="2">
    <location>
        <begin position="212"/>
        <end position="373"/>
    </location>
</feature>
<dbReference type="Proteomes" id="UP000308530">
    <property type="component" value="Chromosome"/>
</dbReference>
<reference evidence="4 5" key="1">
    <citation type="submission" date="2020-06" db="EMBL/GenBank/DDBJ databases">
        <title>Genome sequence of Rhizobium sp strain ADMK78.</title>
        <authorList>
            <person name="Rahi P."/>
        </authorList>
    </citation>
    <scope>NUCLEOTIDE SEQUENCE [LARGE SCALE GENOMIC DNA]</scope>
    <source>
        <strain evidence="4 5">ADMK78</strain>
    </source>
</reference>
<evidence type="ECO:0000313" key="4">
    <source>
        <dbReference type="EMBL" id="QLF70067.1"/>
    </source>
</evidence>